<reference evidence="1 2" key="1">
    <citation type="submission" date="2018-07" db="EMBL/GenBank/DDBJ databases">
        <title>Genome sequences of six Lactobacillus spp. isolated from bumble bee guts.</title>
        <authorList>
            <person name="Motta E.V.S."/>
            <person name="Moran N.A."/>
        </authorList>
    </citation>
    <scope>NUCLEOTIDE SEQUENCE [LARGE SCALE GENOMIC DNA]</scope>
    <source>
        <strain evidence="1 2">OCC3</strain>
    </source>
</reference>
<comment type="caution">
    <text evidence="1">The sequence shown here is derived from an EMBL/GenBank/DDBJ whole genome shotgun (WGS) entry which is preliminary data.</text>
</comment>
<evidence type="ECO:0000313" key="1">
    <source>
        <dbReference type="EMBL" id="RHW53730.1"/>
    </source>
</evidence>
<name>A0A396SST2_9LACO</name>
<evidence type="ECO:0000313" key="2">
    <source>
        <dbReference type="Proteomes" id="UP000265862"/>
    </source>
</evidence>
<protein>
    <submittedName>
        <fullName evidence="1">Uncharacterized protein</fullName>
    </submittedName>
</protein>
<organism evidence="1 2">
    <name type="scientific">Lactobacillus bombicola</name>
    <dbReference type="NCBI Taxonomy" id="1505723"/>
    <lineage>
        <taxon>Bacteria</taxon>
        <taxon>Bacillati</taxon>
        <taxon>Bacillota</taxon>
        <taxon>Bacilli</taxon>
        <taxon>Lactobacillales</taxon>
        <taxon>Lactobacillaceae</taxon>
        <taxon>Lactobacillus</taxon>
    </lineage>
</organism>
<gene>
    <name evidence="1" type="ORF">DS835_07265</name>
</gene>
<dbReference type="EMBL" id="QOCV01000011">
    <property type="protein sequence ID" value="RHW53730.1"/>
    <property type="molecule type" value="Genomic_DNA"/>
</dbReference>
<dbReference type="RefSeq" id="WP_118898248.1">
    <property type="nucleotide sequence ID" value="NZ_QOCV01000011.1"/>
</dbReference>
<dbReference type="AlphaFoldDB" id="A0A396SST2"/>
<dbReference type="Proteomes" id="UP000265862">
    <property type="component" value="Unassembled WGS sequence"/>
</dbReference>
<sequence length="65" mass="7819">MKKVEFNEIDTNKFDVYVDEDRYGTLEFDKEQNCWVLWPDSIDDGISYFDDLQETKETITDELND</sequence>
<accession>A0A396SST2</accession>
<proteinExistence type="predicted"/>